<evidence type="ECO:0000313" key="1">
    <source>
        <dbReference type="EMBL" id="KTS84458.1"/>
    </source>
</evidence>
<dbReference type="EMBL" id="LDRX01000015">
    <property type="protein sequence ID" value="KTS84458.1"/>
    <property type="molecule type" value="Genomic_DNA"/>
</dbReference>
<accession>A0ACC5A0S8</accession>
<evidence type="ECO:0000313" key="2">
    <source>
        <dbReference type="Proteomes" id="UP000074866"/>
    </source>
</evidence>
<comment type="caution">
    <text evidence="1">The sequence shown here is derived from an EMBL/GenBank/DDBJ whole genome shotgun (WGS) entry which is preliminary data.</text>
</comment>
<organism evidence="1 2">
    <name type="scientific">Paenibacillus jamilae</name>
    <dbReference type="NCBI Taxonomy" id="114136"/>
    <lineage>
        <taxon>Bacteria</taxon>
        <taxon>Bacillati</taxon>
        <taxon>Bacillota</taxon>
        <taxon>Bacilli</taxon>
        <taxon>Bacillales</taxon>
        <taxon>Paenibacillaceae</taxon>
        <taxon>Paenibacillus</taxon>
    </lineage>
</organism>
<reference evidence="1 2" key="1">
    <citation type="journal article" date="2016" name="Front. Microbiol.">
        <title>Genomic Resource of Rice Seed Associated Bacteria.</title>
        <authorList>
            <person name="Midha S."/>
            <person name="Bansal K."/>
            <person name="Sharma S."/>
            <person name="Kumar N."/>
            <person name="Patil P.P."/>
            <person name="Chaudhry V."/>
            <person name="Patil P.B."/>
        </authorList>
    </citation>
    <scope>NUCLEOTIDE SEQUENCE [LARGE SCALE GENOMIC DNA]</scope>
    <source>
        <strain evidence="1 2">NS115</strain>
    </source>
</reference>
<proteinExistence type="predicted"/>
<name>A0ACC5A0S8_9BACL</name>
<dbReference type="Proteomes" id="UP000074866">
    <property type="component" value="Unassembled WGS sequence"/>
</dbReference>
<gene>
    <name evidence="1" type="ORF">NS115_03775</name>
</gene>
<keyword evidence="2" id="KW-1185">Reference proteome</keyword>
<sequence length="95" mass="11059">MIDVKAKEIAAARRDYAEFLKWYHGELTVSLVNGEPVVERYDNPRIGSRTRKLFDLLGSCDLVSKRKLAQVFPAEVYVYLEYVGELDPYRFNIIE</sequence>
<protein>
    <submittedName>
        <fullName evidence="1">Uncharacterized protein</fullName>
    </submittedName>
</protein>